<dbReference type="Gene3D" id="1.10.10.1230">
    <property type="entry name" value="Penicillin-binding protein, N-terminal non-catalytic domain, head sub-domain"/>
    <property type="match status" value="1"/>
</dbReference>
<dbReference type="GO" id="GO:0071972">
    <property type="term" value="F:peptidoglycan L,D-transpeptidase activity"/>
    <property type="evidence" value="ECO:0007669"/>
    <property type="project" value="TreeGrafter"/>
</dbReference>
<evidence type="ECO:0000256" key="4">
    <source>
        <dbReference type="ARBA" id="ARBA00007171"/>
    </source>
</evidence>
<dbReference type="UniPathway" id="UPA00219"/>
<evidence type="ECO:0000256" key="1">
    <source>
        <dbReference type="ARBA" id="ARBA00004167"/>
    </source>
</evidence>
<evidence type="ECO:0000256" key="15">
    <source>
        <dbReference type="SAM" id="Phobius"/>
    </source>
</evidence>
<comment type="subcellular location">
    <subcellularLocation>
        <location evidence="2">Cell membrane</location>
    </subcellularLocation>
    <subcellularLocation>
        <location evidence="1">Membrane</location>
        <topology evidence="1">Single-pass membrane protein</topology>
    </subcellularLocation>
</comment>
<dbReference type="GO" id="GO:0008658">
    <property type="term" value="F:penicillin binding"/>
    <property type="evidence" value="ECO:0007669"/>
    <property type="project" value="InterPro"/>
</dbReference>
<dbReference type="GO" id="GO:0009002">
    <property type="term" value="F:serine-type D-Ala-D-Ala carboxypeptidase activity"/>
    <property type="evidence" value="ECO:0007669"/>
    <property type="project" value="UniProtKB-EC"/>
</dbReference>
<keyword evidence="6" id="KW-1003">Cell membrane</keyword>
<dbReference type="InterPro" id="IPR005311">
    <property type="entry name" value="PBP_dimer"/>
</dbReference>
<dbReference type="GO" id="GO:0071555">
    <property type="term" value="P:cell wall organization"/>
    <property type="evidence" value="ECO:0007669"/>
    <property type="project" value="UniProtKB-KW"/>
</dbReference>
<evidence type="ECO:0000256" key="13">
    <source>
        <dbReference type="ARBA" id="ARBA00034000"/>
    </source>
</evidence>
<evidence type="ECO:0000259" key="16">
    <source>
        <dbReference type="Pfam" id="PF00905"/>
    </source>
</evidence>
<dbReference type="Proteomes" id="UP000095209">
    <property type="component" value="Unassembled WGS sequence"/>
</dbReference>
<dbReference type="Pfam" id="PF03717">
    <property type="entry name" value="PBP_dimer"/>
    <property type="match status" value="1"/>
</dbReference>
<evidence type="ECO:0000313" key="19">
    <source>
        <dbReference type="Proteomes" id="UP000095209"/>
    </source>
</evidence>
<keyword evidence="11 15" id="KW-0472">Membrane</keyword>
<dbReference type="GO" id="GO:0009252">
    <property type="term" value="P:peptidoglycan biosynthetic process"/>
    <property type="evidence" value="ECO:0007669"/>
    <property type="project" value="UniProtKB-UniPathway"/>
</dbReference>
<keyword evidence="19" id="KW-1185">Reference proteome</keyword>
<dbReference type="GO" id="GO:0008360">
    <property type="term" value="P:regulation of cell shape"/>
    <property type="evidence" value="ECO:0007669"/>
    <property type="project" value="UniProtKB-KW"/>
</dbReference>
<organism evidence="18 19">
    <name type="scientific">Bacillus solimangrovi</name>
    <dbReference type="NCBI Taxonomy" id="1305675"/>
    <lineage>
        <taxon>Bacteria</taxon>
        <taxon>Bacillati</taxon>
        <taxon>Bacillota</taxon>
        <taxon>Bacilli</taxon>
        <taxon>Bacillales</taxon>
        <taxon>Bacillaceae</taxon>
        <taxon>Bacillus</taxon>
    </lineage>
</organism>
<feature type="region of interest" description="Disordered" evidence="14">
    <location>
        <begin position="694"/>
        <end position="719"/>
    </location>
</feature>
<comment type="caution">
    <text evidence="18">The sequence shown here is derived from an EMBL/GenBank/DDBJ whole genome shotgun (WGS) entry which is preliminary data.</text>
</comment>
<dbReference type="Pfam" id="PF00905">
    <property type="entry name" value="Transpeptidase"/>
    <property type="match status" value="1"/>
</dbReference>
<gene>
    <name evidence="18" type="ORF">BFG57_14690</name>
</gene>
<dbReference type="PANTHER" id="PTHR30627:SF2">
    <property type="entry name" value="PEPTIDOGLYCAN D,D-TRANSPEPTIDASE MRDA"/>
    <property type="match status" value="1"/>
</dbReference>
<dbReference type="Gene3D" id="3.90.1310.10">
    <property type="entry name" value="Penicillin-binding protein 2a (Domain 2)"/>
    <property type="match status" value="1"/>
</dbReference>
<feature type="compositionally biased region" description="Acidic residues" evidence="14">
    <location>
        <begin position="698"/>
        <end position="708"/>
    </location>
</feature>
<dbReference type="OrthoDB" id="9770103at2"/>
<reference evidence="18 19" key="1">
    <citation type="submission" date="2016-08" db="EMBL/GenBank/DDBJ databases">
        <title>Genome of Bacillus solimangrovi GH2-4.</title>
        <authorList>
            <person name="Lim S."/>
            <person name="Kim B.-C."/>
        </authorList>
    </citation>
    <scope>NUCLEOTIDE SEQUENCE [LARGE SCALE GENOMIC DNA]</scope>
    <source>
        <strain evidence="18 19">GH2-4</strain>
    </source>
</reference>
<dbReference type="GO" id="GO:0005886">
    <property type="term" value="C:plasma membrane"/>
    <property type="evidence" value="ECO:0007669"/>
    <property type="project" value="UniProtKB-SubCell"/>
</dbReference>
<keyword evidence="10 15" id="KW-1133">Transmembrane helix</keyword>
<evidence type="ECO:0000313" key="18">
    <source>
        <dbReference type="EMBL" id="OEH92918.1"/>
    </source>
</evidence>
<dbReference type="STRING" id="1305675.BFG57_14690"/>
<dbReference type="PANTHER" id="PTHR30627">
    <property type="entry name" value="PEPTIDOGLYCAN D,D-TRANSPEPTIDASE"/>
    <property type="match status" value="1"/>
</dbReference>
<comment type="pathway">
    <text evidence="3">Cell wall biogenesis; peptidoglycan biosynthesis.</text>
</comment>
<dbReference type="InterPro" id="IPR001460">
    <property type="entry name" value="PCN-bd_Tpept"/>
</dbReference>
<keyword evidence="9" id="KW-0573">Peptidoglycan synthesis</keyword>
<protein>
    <recommendedName>
        <fullName evidence="5">serine-type D-Ala-D-Ala carboxypeptidase</fullName>
        <ecNumber evidence="5">3.4.16.4</ecNumber>
    </recommendedName>
</protein>
<comment type="catalytic activity">
    <reaction evidence="13">
        <text>Preferential cleavage: (Ac)2-L-Lys-D-Ala-|-D-Ala. Also transpeptidation of peptidyl-alanyl moieties that are N-acyl substituents of D-alanine.</text>
        <dbReference type="EC" id="3.4.16.4"/>
    </reaction>
</comment>
<evidence type="ECO:0000256" key="3">
    <source>
        <dbReference type="ARBA" id="ARBA00004752"/>
    </source>
</evidence>
<dbReference type="InterPro" id="IPR050515">
    <property type="entry name" value="Beta-lactam/transpept"/>
</dbReference>
<evidence type="ECO:0000256" key="11">
    <source>
        <dbReference type="ARBA" id="ARBA00023136"/>
    </source>
</evidence>
<evidence type="ECO:0000256" key="8">
    <source>
        <dbReference type="ARBA" id="ARBA00022960"/>
    </source>
</evidence>
<feature type="transmembrane region" description="Helical" evidence="15">
    <location>
        <begin position="25"/>
        <end position="47"/>
    </location>
</feature>
<evidence type="ECO:0000256" key="2">
    <source>
        <dbReference type="ARBA" id="ARBA00004236"/>
    </source>
</evidence>
<proteinExistence type="inferred from homology"/>
<evidence type="ECO:0000256" key="7">
    <source>
        <dbReference type="ARBA" id="ARBA00022692"/>
    </source>
</evidence>
<evidence type="ECO:0000256" key="5">
    <source>
        <dbReference type="ARBA" id="ARBA00012448"/>
    </source>
</evidence>
<evidence type="ECO:0000256" key="12">
    <source>
        <dbReference type="ARBA" id="ARBA00023316"/>
    </source>
</evidence>
<dbReference type="EC" id="3.4.16.4" evidence="5"/>
<sequence>MGFNEERKGSVKQNKKKKDKSHVPFRLNVLFFIVFLIFSAIILRLGIVQIVNGETYKNEIERTENIVVNTPVPRGKMFDRNYNVIVDNEPLNTITYTRMKGTSQKDVLEIATRLAQYIEKDTEQVQIRDMKDYWIMMHPDEAREKLTDKEFDELSDPELYQLQLDRITQQELDSIPEDEMEVLAIFREMNKGYDLTPQYVKKEVSQKEYAVVSEHLEELPGVNTTTDWDRKYNYEGTFRTILGNVSSSEQGLPAESIEYYLSRGYSLNDRIGRSYLELQYEDVLRGQKEKIVNVTDASGALIESNIVTEGQRGRDLILTFDVELTQRVEEIIQEEIIKSKQKYPVKNQLLESAFVVMMDPYTGEVLSLAGKLYTKNEEGQYEFQDYALQTIMGSYEMGSTVKGATVLTAYDQGVINQGERLFDTPIKIINTPEKSSYKNMGWINDLSALKMSSNVYMFRIAMMMGGYNYQPNQSAPFNNPEAFETMRNSFSQFGLGVQTGIDLPGELTGYVGRSRQIGNLMDLAIGQFDTYTPIQIAQYISTIANGGYRVQPHLLKEIREPAIKEDEVGNVLYEFEKNILNRVSMSNDEIDRVKEGFRQVMQEPGGTGYVQFGDKPYKPAGKTGTAQSIYQGMVEELRGKKQTYNLTLVGYAPYDQPEVAFAVVVPYVYDEDTINKNIGSRILDAYFELKQQRFEGTNNEEVEQDEQQEQQSTETEQSE</sequence>
<keyword evidence="8" id="KW-0133">Cell shape</keyword>
<dbReference type="AlphaFoldDB" id="A0A1E5LFQ3"/>
<evidence type="ECO:0000259" key="17">
    <source>
        <dbReference type="Pfam" id="PF03717"/>
    </source>
</evidence>
<dbReference type="SUPFAM" id="SSF56519">
    <property type="entry name" value="Penicillin binding protein dimerisation domain"/>
    <property type="match status" value="1"/>
</dbReference>
<dbReference type="Gene3D" id="3.40.710.10">
    <property type="entry name" value="DD-peptidase/beta-lactamase superfamily"/>
    <property type="match status" value="1"/>
</dbReference>
<evidence type="ECO:0000256" key="14">
    <source>
        <dbReference type="SAM" id="MobiDB-lite"/>
    </source>
</evidence>
<dbReference type="EMBL" id="MJEH01000021">
    <property type="protein sequence ID" value="OEH92918.1"/>
    <property type="molecule type" value="Genomic_DNA"/>
</dbReference>
<feature type="domain" description="Penicillin-binding protein dimerisation" evidence="17">
    <location>
        <begin position="70"/>
        <end position="303"/>
    </location>
</feature>
<evidence type="ECO:0000256" key="10">
    <source>
        <dbReference type="ARBA" id="ARBA00022989"/>
    </source>
</evidence>
<dbReference type="InterPro" id="IPR012338">
    <property type="entry name" value="Beta-lactam/transpept-like"/>
</dbReference>
<feature type="compositionally biased region" description="Low complexity" evidence="14">
    <location>
        <begin position="709"/>
        <end position="719"/>
    </location>
</feature>
<comment type="similarity">
    <text evidence="4">Belongs to the transpeptidase family.</text>
</comment>
<keyword evidence="7 15" id="KW-0812">Transmembrane</keyword>
<keyword evidence="12" id="KW-0961">Cell wall biogenesis/degradation</keyword>
<dbReference type="SUPFAM" id="SSF56601">
    <property type="entry name" value="beta-lactamase/transpeptidase-like"/>
    <property type="match status" value="1"/>
</dbReference>
<accession>A0A1E5LFQ3</accession>
<name>A0A1E5LFQ3_9BACI</name>
<evidence type="ECO:0000256" key="6">
    <source>
        <dbReference type="ARBA" id="ARBA00022475"/>
    </source>
</evidence>
<evidence type="ECO:0000256" key="9">
    <source>
        <dbReference type="ARBA" id="ARBA00022984"/>
    </source>
</evidence>
<feature type="domain" description="Penicillin-binding protein transpeptidase" evidence="16">
    <location>
        <begin position="354"/>
        <end position="683"/>
    </location>
</feature>
<dbReference type="InterPro" id="IPR036138">
    <property type="entry name" value="PBP_dimer_sf"/>
</dbReference>